<dbReference type="PANTHER" id="PTHR37610:SF55">
    <property type="entry name" value="RETROTRANSPOSON COPIA-LIKE N-TERMINAL DOMAIN-CONTAINING PROTEIN"/>
    <property type="match status" value="1"/>
</dbReference>
<evidence type="ECO:0000256" key="1">
    <source>
        <dbReference type="SAM" id="MobiDB-lite"/>
    </source>
</evidence>
<dbReference type="PANTHER" id="PTHR37610">
    <property type="entry name" value="CCHC-TYPE DOMAIN-CONTAINING PROTEIN"/>
    <property type="match status" value="1"/>
</dbReference>
<dbReference type="RefSeq" id="XP_014523577.1">
    <property type="nucleotide sequence ID" value="XM_014668091.1"/>
</dbReference>
<protein>
    <submittedName>
        <fullName evidence="5">Uncharacterized protein LOC106779879</fullName>
    </submittedName>
</protein>
<feature type="compositionally biased region" description="Polar residues" evidence="1">
    <location>
        <begin position="335"/>
        <end position="344"/>
    </location>
</feature>
<keyword evidence="4" id="KW-1185">Reference proteome</keyword>
<accession>A0A1S3VZD5</accession>
<reference evidence="5" key="1">
    <citation type="submission" date="2025-08" db="UniProtKB">
        <authorList>
            <consortium name="RefSeq"/>
        </authorList>
    </citation>
    <scope>IDENTIFICATION</scope>
    <source>
        <tissue evidence="5">Leaf</tissue>
    </source>
</reference>
<sequence length="694" mass="78335">MDSKDQSDNPANDTTSPFYLHPEENPGSTLISQVLNETNYSSWSRNMRRALLSKNKIKFIDGSIKKPKKTETLFDTWQRCNMMVLSWIIKTLSPQIAESVIYVEEAKELWDELKERFSKGDYFKISDLLQDIHSIKQGERSVNQFFTDLKILWEELESLRPIPNCTCKIPCSCELSKISLKYTDIEHVICFLKGLNDNYNTVRTQILLMEPLPSINHVFSLIMQQERQERPGTNQFAETTKILANVTNRNNSWKGDQPWKNQGRGSGPYGQGRGRGRNPNHGKQCSYCNKMNHTVDECYSKHGYPPWYKKTDNNQEKKGGWNSANIYQSAPGPETFQTGSTSTTFNSLTSEQIGKLLRMIEKADDSTHKINQMHTNEKEDKPGTLSWIIDTGATDHVTYNKGNYITFYKIKPITVRLPNNIVITAEHAGTVQFSKDFVIFNVLYIPNFSFNLISVQSLIKDLDCRLTFSSKGCQIRKNSTLKMIGSANSHKGLYYLQAFSNPDQDFALKTVFSFEHTPAKEFPLCSRALHLGLPPIRRMRQSKLQPFGGSDYGYEEEKKVCLAGDSQVALRLTSQATGLARSVASRLVRGREREKILCSAVIRVAPAADGGDETEEGGGAVVGFEEVVVRLRNSRLMEGEKERGLTVMASGDDVRRFDGGLRWPVGWGLVVVVIDVSGEGDPGLRCQLHRMGAI</sequence>
<evidence type="ECO:0000313" key="5">
    <source>
        <dbReference type="RefSeq" id="XP_014523577.1"/>
    </source>
</evidence>
<gene>
    <name evidence="5" type="primary">LOC106779879</name>
</gene>
<dbReference type="GeneID" id="106779879"/>
<dbReference type="InterPro" id="IPR054722">
    <property type="entry name" value="PolX-like_BBD"/>
</dbReference>
<name>A0A1S3VZD5_VIGRR</name>
<dbReference type="Pfam" id="PF14244">
    <property type="entry name" value="Retrotran_gag_3"/>
    <property type="match status" value="1"/>
</dbReference>
<feature type="compositionally biased region" description="Polar residues" evidence="1">
    <location>
        <begin position="8"/>
        <end position="17"/>
    </location>
</feature>
<dbReference type="Proteomes" id="UP000087766">
    <property type="component" value="Unplaced"/>
</dbReference>
<feature type="compositionally biased region" description="Gly residues" evidence="1">
    <location>
        <begin position="264"/>
        <end position="273"/>
    </location>
</feature>
<feature type="region of interest" description="Disordered" evidence="1">
    <location>
        <begin position="247"/>
        <end position="280"/>
    </location>
</feature>
<dbReference type="AlphaFoldDB" id="A0A1S3VZD5"/>
<dbReference type="OrthoDB" id="5544992at2759"/>
<evidence type="ECO:0000259" key="3">
    <source>
        <dbReference type="Pfam" id="PF22936"/>
    </source>
</evidence>
<proteinExistence type="predicted"/>
<organism evidence="4 5">
    <name type="scientific">Vigna radiata var. radiata</name>
    <name type="common">Mung bean</name>
    <name type="synonym">Phaseolus aureus</name>
    <dbReference type="NCBI Taxonomy" id="3916"/>
    <lineage>
        <taxon>Eukaryota</taxon>
        <taxon>Viridiplantae</taxon>
        <taxon>Streptophyta</taxon>
        <taxon>Embryophyta</taxon>
        <taxon>Tracheophyta</taxon>
        <taxon>Spermatophyta</taxon>
        <taxon>Magnoliopsida</taxon>
        <taxon>eudicotyledons</taxon>
        <taxon>Gunneridae</taxon>
        <taxon>Pentapetalae</taxon>
        <taxon>rosids</taxon>
        <taxon>fabids</taxon>
        <taxon>Fabales</taxon>
        <taxon>Fabaceae</taxon>
        <taxon>Papilionoideae</taxon>
        <taxon>50 kb inversion clade</taxon>
        <taxon>NPAAA clade</taxon>
        <taxon>indigoferoid/millettioid clade</taxon>
        <taxon>Phaseoleae</taxon>
        <taxon>Vigna</taxon>
    </lineage>
</organism>
<feature type="domain" description="Retrovirus-related Pol polyprotein from transposon TNT 1-94-like beta-barrel" evidence="3">
    <location>
        <begin position="387"/>
        <end position="460"/>
    </location>
</feature>
<dbReference type="STRING" id="3916.A0A1S3VZD5"/>
<feature type="region of interest" description="Disordered" evidence="1">
    <location>
        <begin position="312"/>
        <end position="344"/>
    </location>
</feature>
<evidence type="ECO:0000313" key="4">
    <source>
        <dbReference type="Proteomes" id="UP000087766"/>
    </source>
</evidence>
<evidence type="ECO:0000259" key="2">
    <source>
        <dbReference type="Pfam" id="PF14244"/>
    </source>
</evidence>
<feature type="region of interest" description="Disordered" evidence="1">
    <location>
        <begin position="1"/>
        <end position="25"/>
    </location>
</feature>
<dbReference type="Pfam" id="PF22936">
    <property type="entry name" value="Pol_BBD"/>
    <property type="match status" value="1"/>
</dbReference>
<dbReference type="KEGG" id="vra:106779879"/>
<dbReference type="InterPro" id="IPR029472">
    <property type="entry name" value="Copia-like_N"/>
</dbReference>
<feature type="domain" description="Retrotransposon Copia-like N-terminal" evidence="2">
    <location>
        <begin position="21"/>
        <end position="68"/>
    </location>
</feature>